<name>A0A1R2AWT1_9CILI</name>
<sequence>MPQACFGARKNSIECGKILERVLKKKEKFESMRNAIVRRRSLEMISLSPINNVKDTSTFETSLEIII</sequence>
<reference evidence="1 2" key="1">
    <citation type="submission" date="2016-11" db="EMBL/GenBank/DDBJ databases">
        <title>The macronuclear genome of Stentor coeruleus: a giant cell with tiny introns.</title>
        <authorList>
            <person name="Slabodnick M."/>
            <person name="Ruby J.G."/>
            <person name="Reiff S.B."/>
            <person name="Swart E.C."/>
            <person name="Gosai S."/>
            <person name="Prabakaran S."/>
            <person name="Witkowska E."/>
            <person name="Larue G.E."/>
            <person name="Fisher S."/>
            <person name="Freeman R.M."/>
            <person name="Gunawardena J."/>
            <person name="Chu W."/>
            <person name="Stover N.A."/>
            <person name="Gregory B.D."/>
            <person name="Nowacki M."/>
            <person name="Derisi J."/>
            <person name="Roy S.W."/>
            <person name="Marshall W.F."/>
            <person name="Sood P."/>
        </authorList>
    </citation>
    <scope>NUCLEOTIDE SEQUENCE [LARGE SCALE GENOMIC DNA]</scope>
    <source>
        <strain evidence="1">WM001</strain>
    </source>
</reference>
<keyword evidence="2" id="KW-1185">Reference proteome</keyword>
<dbReference type="AlphaFoldDB" id="A0A1R2AWT1"/>
<evidence type="ECO:0000313" key="2">
    <source>
        <dbReference type="Proteomes" id="UP000187209"/>
    </source>
</evidence>
<protein>
    <submittedName>
        <fullName evidence="1">Uncharacterized protein</fullName>
    </submittedName>
</protein>
<organism evidence="1 2">
    <name type="scientific">Stentor coeruleus</name>
    <dbReference type="NCBI Taxonomy" id="5963"/>
    <lineage>
        <taxon>Eukaryota</taxon>
        <taxon>Sar</taxon>
        <taxon>Alveolata</taxon>
        <taxon>Ciliophora</taxon>
        <taxon>Postciliodesmatophora</taxon>
        <taxon>Heterotrichea</taxon>
        <taxon>Heterotrichida</taxon>
        <taxon>Stentoridae</taxon>
        <taxon>Stentor</taxon>
    </lineage>
</organism>
<dbReference type="Proteomes" id="UP000187209">
    <property type="component" value="Unassembled WGS sequence"/>
</dbReference>
<gene>
    <name evidence="1" type="ORF">SteCoe_33422</name>
</gene>
<accession>A0A1R2AWT1</accession>
<dbReference type="EMBL" id="MPUH01001256">
    <property type="protein sequence ID" value="OMJ68974.1"/>
    <property type="molecule type" value="Genomic_DNA"/>
</dbReference>
<evidence type="ECO:0000313" key="1">
    <source>
        <dbReference type="EMBL" id="OMJ68974.1"/>
    </source>
</evidence>
<proteinExistence type="predicted"/>
<comment type="caution">
    <text evidence="1">The sequence shown here is derived from an EMBL/GenBank/DDBJ whole genome shotgun (WGS) entry which is preliminary data.</text>
</comment>